<proteinExistence type="predicted"/>
<dbReference type="PANTHER" id="PTHR23513:SF19">
    <property type="entry name" value="MAJOR FACILITATOR SUPERFAMILY (MFS) PROFILE DOMAIN-CONTAINING PROTEIN"/>
    <property type="match status" value="1"/>
</dbReference>
<dbReference type="SUPFAM" id="SSF103473">
    <property type="entry name" value="MFS general substrate transporter"/>
    <property type="match status" value="1"/>
</dbReference>
<dbReference type="Proteomes" id="UP000319716">
    <property type="component" value="Unassembled WGS sequence"/>
</dbReference>
<evidence type="ECO:0000256" key="1">
    <source>
        <dbReference type="ARBA" id="ARBA00004651"/>
    </source>
</evidence>
<name>A0A4Y1Z6Q1_9BACL</name>
<evidence type="ECO:0000256" key="2">
    <source>
        <dbReference type="ARBA" id="ARBA00022475"/>
    </source>
</evidence>
<feature type="transmembrane region" description="Helical" evidence="6">
    <location>
        <begin position="20"/>
        <end position="42"/>
    </location>
</feature>
<evidence type="ECO:0000313" key="7">
    <source>
        <dbReference type="EMBL" id="GAY74659.1"/>
    </source>
</evidence>
<feature type="transmembrane region" description="Helical" evidence="6">
    <location>
        <begin position="205"/>
        <end position="227"/>
    </location>
</feature>
<evidence type="ECO:0000256" key="5">
    <source>
        <dbReference type="ARBA" id="ARBA00023136"/>
    </source>
</evidence>
<dbReference type="InterPro" id="IPR036259">
    <property type="entry name" value="MFS_trans_sf"/>
</dbReference>
<organism evidence="7 8">
    <name type="scientific">Sporolactobacillus inulinus</name>
    <dbReference type="NCBI Taxonomy" id="2078"/>
    <lineage>
        <taxon>Bacteria</taxon>
        <taxon>Bacillati</taxon>
        <taxon>Bacillota</taxon>
        <taxon>Bacilli</taxon>
        <taxon>Bacillales</taxon>
        <taxon>Sporolactobacillaceae</taxon>
        <taxon>Sporolactobacillus</taxon>
    </lineage>
</organism>
<evidence type="ECO:0000256" key="4">
    <source>
        <dbReference type="ARBA" id="ARBA00022989"/>
    </source>
</evidence>
<keyword evidence="5 6" id="KW-0472">Membrane</keyword>
<feature type="transmembrane region" description="Helical" evidence="6">
    <location>
        <begin position="82"/>
        <end position="102"/>
    </location>
</feature>
<dbReference type="InterPro" id="IPR011701">
    <property type="entry name" value="MFS"/>
</dbReference>
<dbReference type="Pfam" id="PF07690">
    <property type="entry name" value="MFS_1"/>
    <property type="match status" value="1"/>
</dbReference>
<feature type="transmembrane region" description="Helical" evidence="6">
    <location>
        <begin position="356"/>
        <end position="378"/>
    </location>
</feature>
<comment type="subcellular location">
    <subcellularLocation>
        <location evidence="1">Cell membrane</location>
        <topology evidence="1">Multi-pass membrane protein</topology>
    </subcellularLocation>
</comment>
<dbReference type="PANTHER" id="PTHR23513">
    <property type="entry name" value="INTEGRAL MEMBRANE EFFLUX PROTEIN-RELATED"/>
    <property type="match status" value="1"/>
</dbReference>
<evidence type="ECO:0000256" key="3">
    <source>
        <dbReference type="ARBA" id="ARBA00022692"/>
    </source>
</evidence>
<feature type="transmembrane region" description="Helical" evidence="6">
    <location>
        <begin position="269"/>
        <end position="289"/>
    </location>
</feature>
<sequence>MGDVFYLVGLMAFLYRLTDSAVAIALVPFLSTGSRFVSALIAPIVLERMGLKRCLAVSQTIKTLFLLTFLMTSIALTNRIGSIVLTFLILVLISFLDGWALPARGALVPLLIPEKKLLSVNSFLSMLDQCMAMLGWALGGLLIVYIGSYKLLALTFVLYTISSMGMTLIKVNEARAEGNEKANRTKWTLMKEGWVTVWRHPSLRIIFIIDSLSTLADVVWIAAIIYIFVDKVLHVDASWWGSINFSFFAGLLLASICGMRWNRHIKHQAAYYAQFSSLLACIFTFLFGINSIPAMALVLSLFYGLAVQLKATIFLTIEQTCVPPKQLANVFSAADAVQSVLFALGSLLMGMLADWLGVRTVFILSALLLMLECAIIFIQRKQLSCMKTAESLIDSFQKSHDPMRDHGFFNVRKPGHCARSWLTAARSGHQQTMVILNLSSSSGFLFSNGLKMLQVLHLHINHHYFLPERNTIPIRCRYLFLHRLKIQNPDRLIPNPDLRRQHRLPQSVHCHRPEL</sequence>
<dbReference type="EMBL" id="BEXB01000001">
    <property type="protein sequence ID" value="GAY74659.1"/>
    <property type="molecule type" value="Genomic_DNA"/>
</dbReference>
<dbReference type="GO" id="GO:0022857">
    <property type="term" value="F:transmembrane transporter activity"/>
    <property type="evidence" value="ECO:0007669"/>
    <property type="project" value="InterPro"/>
</dbReference>
<dbReference type="Gene3D" id="1.20.1250.20">
    <property type="entry name" value="MFS general substrate transporter like domains"/>
    <property type="match status" value="1"/>
</dbReference>
<comment type="caution">
    <text evidence="7">The sequence shown here is derived from an EMBL/GenBank/DDBJ whole genome shotgun (WGS) entry which is preliminary data.</text>
</comment>
<feature type="transmembrane region" description="Helical" evidence="6">
    <location>
        <begin position="239"/>
        <end position="257"/>
    </location>
</feature>
<reference evidence="7 8" key="1">
    <citation type="submission" date="2017-11" db="EMBL/GenBank/DDBJ databases">
        <title>Draft Genome Sequence of Sporolactobacillus inulinus NBRC 111894 Isolated from Koso, a Japanese Sugar-Vegetable Fermented Beverage.</title>
        <authorList>
            <person name="Chiou T.Y."/>
            <person name="Oshima K."/>
            <person name="Suda W."/>
            <person name="Hattori M."/>
            <person name="Takahashi T."/>
        </authorList>
    </citation>
    <scope>NUCLEOTIDE SEQUENCE [LARGE SCALE GENOMIC DNA]</scope>
    <source>
        <strain evidence="7 8">NBRC111894</strain>
    </source>
</reference>
<evidence type="ECO:0000256" key="6">
    <source>
        <dbReference type="SAM" id="Phobius"/>
    </source>
</evidence>
<dbReference type="GO" id="GO:0005886">
    <property type="term" value="C:plasma membrane"/>
    <property type="evidence" value="ECO:0007669"/>
    <property type="project" value="UniProtKB-SubCell"/>
</dbReference>
<evidence type="ECO:0000313" key="8">
    <source>
        <dbReference type="Proteomes" id="UP000319716"/>
    </source>
</evidence>
<accession>A0A4Y1Z6Q1</accession>
<dbReference type="CDD" id="cd06173">
    <property type="entry name" value="MFS_MefA_like"/>
    <property type="match status" value="1"/>
</dbReference>
<protein>
    <submittedName>
        <fullName evidence="7">Macrolide-efflux protein</fullName>
    </submittedName>
</protein>
<keyword evidence="2" id="KW-1003">Cell membrane</keyword>
<keyword evidence="3 6" id="KW-0812">Transmembrane</keyword>
<dbReference type="AlphaFoldDB" id="A0A4Y1Z6Q1"/>
<keyword evidence="4 6" id="KW-1133">Transmembrane helix</keyword>
<feature type="transmembrane region" description="Helical" evidence="6">
    <location>
        <begin position="295"/>
        <end position="315"/>
    </location>
</feature>
<gene>
    <name evidence="7" type="ORF">NBRC111894_213</name>
</gene>
<feature type="transmembrane region" description="Helical" evidence="6">
    <location>
        <begin position="327"/>
        <end position="350"/>
    </location>
</feature>